<gene>
    <name evidence="1" type="ORF">T9A_00054</name>
</gene>
<reference evidence="1 2" key="1">
    <citation type="submission" date="2012-09" db="EMBL/GenBank/DDBJ databases">
        <title>Genome Sequence of alkane-degrading Bacterium Alcanivorax jadensis T9.</title>
        <authorList>
            <person name="Lai Q."/>
            <person name="Shao Z."/>
        </authorList>
    </citation>
    <scope>NUCLEOTIDE SEQUENCE [LARGE SCALE GENOMIC DNA]</scope>
    <source>
        <strain evidence="1 2">T9</strain>
    </source>
</reference>
<proteinExistence type="predicted"/>
<evidence type="ECO:0000313" key="2">
    <source>
        <dbReference type="Proteomes" id="UP000029443"/>
    </source>
</evidence>
<keyword evidence="2" id="KW-1185">Reference proteome</keyword>
<comment type="caution">
    <text evidence="1">The sequence shown here is derived from an EMBL/GenBank/DDBJ whole genome shotgun (WGS) entry which is preliminary data.</text>
</comment>
<sequence>MSQELQRRRRAIATGLTPYMNEPLLLEAISLWQQTYAERPRFSLQGFVSELCQMFDLGERRHQIHMSLVQAMTLSEQELADDPLAGSEENPAREHPCSQAFEQIMRSLWEGIGARAASQLRLDMAAQLRSNQVGAETRLTMEYWLQAPERPLAPLTLAALRDQLNRTYVLLCERLGPVEADQQLKAAYQNALQTRIDPTALRQLL</sequence>
<name>A0ABR4WHT4_9GAMM</name>
<accession>A0ABR4WHT4</accession>
<organism evidence="1 2">
    <name type="scientific">Alcanivorax jadensis T9</name>
    <dbReference type="NCBI Taxonomy" id="1177181"/>
    <lineage>
        <taxon>Bacteria</taxon>
        <taxon>Pseudomonadati</taxon>
        <taxon>Pseudomonadota</taxon>
        <taxon>Gammaproteobacteria</taxon>
        <taxon>Oceanospirillales</taxon>
        <taxon>Alcanivoracaceae</taxon>
        <taxon>Alcanivorax</taxon>
    </lineage>
</organism>
<evidence type="ECO:0000313" key="1">
    <source>
        <dbReference type="EMBL" id="KGD62734.1"/>
    </source>
</evidence>
<dbReference type="Proteomes" id="UP000029443">
    <property type="component" value="Unassembled WGS sequence"/>
</dbReference>
<dbReference type="EMBL" id="ARXU01000001">
    <property type="protein sequence ID" value="KGD62734.1"/>
    <property type="molecule type" value="Genomic_DNA"/>
</dbReference>
<protein>
    <submittedName>
        <fullName evidence="1">Uncharacterized protein</fullName>
    </submittedName>
</protein>
<dbReference type="RefSeq" id="WP_035244123.1">
    <property type="nucleotide sequence ID" value="NZ_ARXU01000001.1"/>
</dbReference>